<name>A0A0E9WI87_ANGAN</name>
<dbReference type="AlphaFoldDB" id="A0A0E9WI87"/>
<reference evidence="1" key="1">
    <citation type="submission" date="2014-11" db="EMBL/GenBank/DDBJ databases">
        <authorList>
            <person name="Amaro Gonzalez C."/>
        </authorList>
    </citation>
    <scope>NUCLEOTIDE SEQUENCE</scope>
</reference>
<dbReference type="EMBL" id="GBXM01019317">
    <property type="protein sequence ID" value="JAH89260.1"/>
    <property type="molecule type" value="Transcribed_RNA"/>
</dbReference>
<proteinExistence type="predicted"/>
<organism evidence="1">
    <name type="scientific">Anguilla anguilla</name>
    <name type="common">European freshwater eel</name>
    <name type="synonym">Muraena anguilla</name>
    <dbReference type="NCBI Taxonomy" id="7936"/>
    <lineage>
        <taxon>Eukaryota</taxon>
        <taxon>Metazoa</taxon>
        <taxon>Chordata</taxon>
        <taxon>Craniata</taxon>
        <taxon>Vertebrata</taxon>
        <taxon>Euteleostomi</taxon>
        <taxon>Actinopterygii</taxon>
        <taxon>Neopterygii</taxon>
        <taxon>Teleostei</taxon>
        <taxon>Anguilliformes</taxon>
        <taxon>Anguillidae</taxon>
        <taxon>Anguilla</taxon>
    </lineage>
</organism>
<reference evidence="1" key="2">
    <citation type="journal article" date="2015" name="Fish Shellfish Immunol.">
        <title>Early steps in the European eel (Anguilla anguilla)-Vibrio vulnificus interaction in the gills: Role of the RtxA13 toxin.</title>
        <authorList>
            <person name="Callol A."/>
            <person name="Pajuelo D."/>
            <person name="Ebbesson L."/>
            <person name="Teles M."/>
            <person name="MacKenzie S."/>
            <person name="Amaro C."/>
        </authorList>
    </citation>
    <scope>NUCLEOTIDE SEQUENCE</scope>
</reference>
<sequence length="79" mass="9229">MDAHVASDHPTQLSLLPVLFINASFRVRGVFRFFINGNYHLFLFNAPFLHQPYKNEKMSYYKGHKKVHLLVLHPVSYIG</sequence>
<evidence type="ECO:0000313" key="1">
    <source>
        <dbReference type="EMBL" id="JAH89260.1"/>
    </source>
</evidence>
<protein>
    <submittedName>
        <fullName evidence="1">Uncharacterized protein</fullName>
    </submittedName>
</protein>
<accession>A0A0E9WI87</accession>